<feature type="compositionally biased region" description="Basic residues" evidence="1">
    <location>
        <begin position="114"/>
        <end position="124"/>
    </location>
</feature>
<comment type="caution">
    <text evidence="2">The sequence shown here is derived from an EMBL/GenBank/DDBJ whole genome shotgun (WGS) entry which is preliminary data.</text>
</comment>
<keyword evidence="3" id="KW-1185">Reference proteome</keyword>
<dbReference type="AlphaFoldDB" id="A0A9P8YIL4"/>
<gene>
    <name evidence="2" type="ORF">B0I36DRAFT_12992</name>
</gene>
<evidence type="ECO:0000313" key="3">
    <source>
        <dbReference type="Proteomes" id="UP000756346"/>
    </source>
</evidence>
<accession>A0A9P8YIL4</accession>
<name>A0A9P8YIL4_9PEZI</name>
<dbReference type="GeneID" id="70177736"/>
<dbReference type="Proteomes" id="UP000756346">
    <property type="component" value="Unassembled WGS sequence"/>
</dbReference>
<evidence type="ECO:0000313" key="2">
    <source>
        <dbReference type="EMBL" id="KAH7040608.1"/>
    </source>
</evidence>
<organism evidence="2 3">
    <name type="scientific">Microdochium trichocladiopsis</name>
    <dbReference type="NCBI Taxonomy" id="1682393"/>
    <lineage>
        <taxon>Eukaryota</taxon>
        <taxon>Fungi</taxon>
        <taxon>Dikarya</taxon>
        <taxon>Ascomycota</taxon>
        <taxon>Pezizomycotina</taxon>
        <taxon>Sordariomycetes</taxon>
        <taxon>Xylariomycetidae</taxon>
        <taxon>Xylariales</taxon>
        <taxon>Microdochiaceae</taxon>
        <taxon>Microdochium</taxon>
    </lineage>
</organism>
<proteinExistence type="predicted"/>
<dbReference type="EMBL" id="JAGTJQ010000001">
    <property type="protein sequence ID" value="KAH7040608.1"/>
    <property type="molecule type" value="Genomic_DNA"/>
</dbReference>
<sequence length="161" mass="17892">MVGVGSTTCQRVLGMATFSHSGWHTQVSLHVAEDVRWPARFLGPDTTPSWPALPRRTPRACGVRNVGRTRRAASTKLTKHMIRPRGVCSTLDCRLRGRDPVQQKMPGSNSITYRRSRRRPRGILRRPPVDGIGKHSGAMYDRGPRWAGGLSDKHHHASPSS</sequence>
<protein>
    <submittedName>
        <fullName evidence="2">Uncharacterized protein</fullName>
    </submittedName>
</protein>
<feature type="region of interest" description="Disordered" evidence="1">
    <location>
        <begin position="99"/>
        <end position="161"/>
    </location>
</feature>
<evidence type="ECO:0000256" key="1">
    <source>
        <dbReference type="SAM" id="MobiDB-lite"/>
    </source>
</evidence>
<dbReference type="RefSeq" id="XP_046018663.1">
    <property type="nucleotide sequence ID" value="XM_046148190.1"/>
</dbReference>
<reference evidence="2" key="1">
    <citation type="journal article" date="2021" name="Nat. Commun.">
        <title>Genetic determinants of endophytism in the Arabidopsis root mycobiome.</title>
        <authorList>
            <person name="Mesny F."/>
            <person name="Miyauchi S."/>
            <person name="Thiergart T."/>
            <person name="Pickel B."/>
            <person name="Atanasova L."/>
            <person name="Karlsson M."/>
            <person name="Huettel B."/>
            <person name="Barry K.W."/>
            <person name="Haridas S."/>
            <person name="Chen C."/>
            <person name="Bauer D."/>
            <person name="Andreopoulos W."/>
            <person name="Pangilinan J."/>
            <person name="LaButti K."/>
            <person name="Riley R."/>
            <person name="Lipzen A."/>
            <person name="Clum A."/>
            <person name="Drula E."/>
            <person name="Henrissat B."/>
            <person name="Kohler A."/>
            <person name="Grigoriev I.V."/>
            <person name="Martin F.M."/>
            <person name="Hacquard S."/>
        </authorList>
    </citation>
    <scope>NUCLEOTIDE SEQUENCE</scope>
    <source>
        <strain evidence="2">MPI-CAGE-CH-0230</strain>
    </source>
</reference>